<feature type="signal peptide" evidence="1">
    <location>
        <begin position="1"/>
        <end position="21"/>
    </location>
</feature>
<evidence type="ECO:0000313" key="2">
    <source>
        <dbReference type="EMBL" id="QEX22133.1"/>
    </source>
</evidence>
<dbReference type="EMBL" id="CP042582">
    <property type="protein sequence ID" value="QEX22133.1"/>
    <property type="molecule type" value="Genomic_DNA"/>
</dbReference>
<proteinExistence type="predicted"/>
<dbReference type="Proteomes" id="UP000325797">
    <property type="component" value="Chromosome"/>
</dbReference>
<keyword evidence="1" id="KW-0732">Signal</keyword>
<organism evidence="2 3">
    <name type="scientific">Hypericibacter adhaerens</name>
    <dbReference type="NCBI Taxonomy" id="2602016"/>
    <lineage>
        <taxon>Bacteria</taxon>
        <taxon>Pseudomonadati</taxon>
        <taxon>Pseudomonadota</taxon>
        <taxon>Alphaproteobacteria</taxon>
        <taxon>Rhodospirillales</taxon>
        <taxon>Dongiaceae</taxon>
        <taxon>Hypericibacter</taxon>
    </lineage>
</organism>
<accession>A0A5J6MYU9</accession>
<dbReference type="AlphaFoldDB" id="A0A5J6MYU9"/>
<keyword evidence="3" id="KW-1185">Reference proteome</keyword>
<dbReference type="RefSeq" id="WP_151117227.1">
    <property type="nucleotide sequence ID" value="NZ_CP042582.1"/>
</dbReference>
<dbReference type="OrthoDB" id="9758793at2"/>
<dbReference type="KEGG" id="hadh:FRZ61_20630"/>
<sequence length="256" mass="27888">MPAAVLRALIAALLVACVAMAGVGAIAAERMPDISQCRGNDGYVYIALGRDILRWKPDRFIIMDLSGADTDPLFPAPPDASEPAGCHDNPLRVLRGSPVLELSELVPGATDSSGRGVHAFLILRLENDDLQQQREKSFERACEPPQDGRGHRIRTIDPPGFSECSTQSAKDPATWLSSYKTLPGRYTAPMGGPLVITCLYSGLFDCYTGYKMAPTLGLTYLFNFSELALEQLLDFDRALQAKIEAARVKDYAWPAP</sequence>
<evidence type="ECO:0000256" key="1">
    <source>
        <dbReference type="SAM" id="SignalP"/>
    </source>
</evidence>
<protein>
    <submittedName>
        <fullName evidence="2">Uncharacterized protein</fullName>
    </submittedName>
</protein>
<feature type="chain" id="PRO_5023863996" evidence="1">
    <location>
        <begin position="22"/>
        <end position="256"/>
    </location>
</feature>
<gene>
    <name evidence="2" type="ORF">FRZ61_20630</name>
</gene>
<reference evidence="2 3" key="1">
    <citation type="submission" date="2019-08" db="EMBL/GenBank/DDBJ databases">
        <title>Hyperibacter terrae gen. nov., sp. nov. and Hyperibacter viscosus sp. nov., two new members in the family Rhodospirillaceae isolated from the rhizosphere of Hypericum perforatum.</title>
        <authorList>
            <person name="Noviana Z."/>
        </authorList>
    </citation>
    <scope>NUCLEOTIDE SEQUENCE [LARGE SCALE GENOMIC DNA]</scope>
    <source>
        <strain evidence="2 3">R5959</strain>
    </source>
</reference>
<evidence type="ECO:0000313" key="3">
    <source>
        <dbReference type="Proteomes" id="UP000325797"/>
    </source>
</evidence>
<name>A0A5J6MYU9_9PROT</name>